<evidence type="ECO:0000256" key="4">
    <source>
        <dbReference type="ARBA" id="ARBA00060888"/>
    </source>
</evidence>
<evidence type="ECO:0000259" key="6">
    <source>
        <dbReference type="PROSITE" id="PS50975"/>
    </source>
</evidence>
<dbReference type="Gene3D" id="3.30.1490.20">
    <property type="entry name" value="ATP-grasp fold, A domain"/>
    <property type="match status" value="1"/>
</dbReference>
<evidence type="ECO:0000256" key="5">
    <source>
        <dbReference type="PROSITE-ProRule" id="PRU00409"/>
    </source>
</evidence>
<dbReference type="SUPFAM" id="SSF51735">
    <property type="entry name" value="NAD(P)-binding Rossmann-fold domains"/>
    <property type="match status" value="1"/>
</dbReference>
<dbReference type="FunFam" id="3.30.1490.20:FF:000020">
    <property type="entry name" value="Protein lysine acetyltransferase"/>
    <property type="match status" value="1"/>
</dbReference>
<evidence type="ECO:0000259" key="7">
    <source>
        <dbReference type="PROSITE" id="PS51186"/>
    </source>
</evidence>
<dbReference type="Pfam" id="PF13302">
    <property type="entry name" value="Acetyltransf_3"/>
    <property type="match status" value="1"/>
</dbReference>
<dbReference type="HOGENOM" id="CLU_007415_0_2_7"/>
<dbReference type="SUPFAM" id="SSF55729">
    <property type="entry name" value="Acyl-CoA N-acyltransferases (Nat)"/>
    <property type="match status" value="1"/>
</dbReference>
<evidence type="ECO:0000313" key="8">
    <source>
        <dbReference type="EMBL" id="AEB10550.1"/>
    </source>
</evidence>
<dbReference type="InterPro" id="IPR011761">
    <property type="entry name" value="ATP-grasp"/>
</dbReference>
<dbReference type="AlphaFoldDB" id="F2NDY2"/>
<dbReference type="GO" id="GO:0046872">
    <property type="term" value="F:metal ion binding"/>
    <property type="evidence" value="ECO:0007669"/>
    <property type="project" value="InterPro"/>
</dbReference>
<dbReference type="GO" id="GO:0016747">
    <property type="term" value="F:acyltransferase activity, transferring groups other than amino-acyl groups"/>
    <property type="evidence" value="ECO:0007669"/>
    <property type="project" value="InterPro"/>
</dbReference>
<dbReference type="SMART" id="SM00881">
    <property type="entry name" value="CoA_binding"/>
    <property type="match status" value="1"/>
</dbReference>
<dbReference type="SUPFAM" id="SSF56059">
    <property type="entry name" value="Glutathione synthetase ATP-binding domain-like"/>
    <property type="match status" value="1"/>
</dbReference>
<dbReference type="Gene3D" id="3.40.50.261">
    <property type="entry name" value="Succinyl-CoA synthetase domains"/>
    <property type="match status" value="2"/>
</dbReference>
<dbReference type="Gene3D" id="3.40.630.30">
    <property type="match status" value="1"/>
</dbReference>
<dbReference type="STRING" id="880072.Desac_2736"/>
<dbReference type="PANTHER" id="PTHR43334:SF1">
    <property type="entry name" value="3-HYDROXYPROPIONATE--COA LIGASE [ADP-FORMING]"/>
    <property type="match status" value="1"/>
</dbReference>
<accession>F2NDY2</accession>
<dbReference type="Gene3D" id="3.40.50.720">
    <property type="entry name" value="NAD(P)-binding Rossmann-like Domain"/>
    <property type="match status" value="1"/>
</dbReference>
<dbReference type="InterPro" id="IPR016102">
    <property type="entry name" value="Succinyl-CoA_synth-like"/>
</dbReference>
<feature type="domain" description="ATP-grasp" evidence="6">
    <location>
        <begin position="496"/>
        <end position="532"/>
    </location>
</feature>
<dbReference type="InterPro" id="IPR043938">
    <property type="entry name" value="Ligase_CoA_dom"/>
</dbReference>
<dbReference type="RefSeq" id="WP_013707659.1">
    <property type="nucleotide sequence ID" value="NC_015388.1"/>
</dbReference>
<dbReference type="PANTHER" id="PTHR43334">
    <property type="entry name" value="ACETATE--COA LIGASE [ADP-FORMING]"/>
    <property type="match status" value="1"/>
</dbReference>
<name>F2NDY2_DESAR</name>
<keyword evidence="9" id="KW-1185">Reference proteome</keyword>
<evidence type="ECO:0000313" key="9">
    <source>
        <dbReference type="Proteomes" id="UP000000483"/>
    </source>
</evidence>
<dbReference type="PROSITE" id="PS51186">
    <property type="entry name" value="GNAT"/>
    <property type="match status" value="1"/>
</dbReference>
<dbReference type="Pfam" id="PF13380">
    <property type="entry name" value="CoA_binding_2"/>
    <property type="match status" value="1"/>
</dbReference>
<proteinExistence type="inferred from homology"/>
<dbReference type="InterPro" id="IPR051538">
    <property type="entry name" value="Acyl-CoA_Synth/Transferase"/>
</dbReference>
<comment type="similarity">
    <text evidence="4">In the N-terminal section; belongs to the acetate CoA ligase alpha subunit family.</text>
</comment>
<evidence type="ECO:0000256" key="3">
    <source>
        <dbReference type="ARBA" id="ARBA00022840"/>
    </source>
</evidence>
<dbReference type="KEGG" id="dao:Desac_2736"/>
<dbReference type="eggNOG" id="COG0045">
    <property type="taxonomic scope" value="Bacteria"/>
</dbReference>
<dbReference type="InterPro" id="IPR000182">
    <property type="entry name" value="GNAT_dom"/>
</dbReference>
<dbReference type="Pfam" id="PF13549">
    <property type="entry name" value="ATP-grasp_5"/>
    <property type="match status" value="1"/>
</dbReference>
<dbReference type="Pfam" id="PF19045">
    <property type="entry name" value="Ligase_CoA_2"/>
    <property type="match status" value="1"/>
</dbReference>
<dbReference type="InterPro" id="IPR013815">
    <property type="entry name" value="ATP_grasp_subdomain_1"/>
</dbReference>
<dbReference type="CDD" id="cd04301">
    <property type="entry name" value="NAT_SF"/>
    <property type="match status" value="1"/>
</dbReference>
<dbReference type="InterPro" id="IPR036291">
    <property type="entry name" value="NAD(P)-bd_dom_sf"/>
</dbReference>
<dbReference type="PROSITE" id="PS50975">
    <property type="entry name" value="ATP_GRASP"/>
    <property type="match status" value="1"/>
</dbReference>
<reference evidence="9" key="2">
    <citation type="submission" date="2011-03" db="EMBL/GenBank/DDBJ databases">
        <title>The complete genome of Desulfobacca acetoxidans DSM 11109.</title>
        <authorList>
            <consortium name="US DOE Joint Genome Institute (JGI-PGF)"/>
            <person name="Lucas S."/>
            <person name="Copeland A."/>
            <person name="Lapidus A."/>
            <person name="Bruce D."/>
            <person name="Goodwin L."/>
            <person name="Pitluck S."/>
            <person name="Peters L."/>
            <person name="Kyrpides N."/>
            <person name="Mavromatis K."/>
            <person name="Ivanova N."/>
            <person name="Ovchinnikova G."/>
            <person name="Teshima H."/>
            <person name="Detter J.C."/>
            <person name="Han C."/>
            <person name="Land M."/>
            <person name="Hauser L."/>
            <person name="Markowitz V."/>
            <person name="Cheng J.-F."/>
            <person name="Hugenholtz P."/>
            <person name="Woyke T."/>
            <person name="Wu D."/>
            <person name="Spring S."/>
            <person name="Schueler E."/>
            <person name="Brambilla E."/>
            <person name="Klenk H.-P."/>
            <person name="Eisen J.A."/>
        </authorList>
    </citation>
    <scope>NUCLEOTIDE SEQUENCE [LARGE SCALE GENOMIC DNA]</scope>
    <source>
        <strain evidence="9">ATCC 700848 / DSM 11109 / ASRB2</strain>
    </source>
</reference>
<evidence type="ECO:0000256" key="1">
    <source>
        <dbReference type="ARBA" id="ARBA00022598"/>
    </source>
</evidence>
<dbReference type="eggNOG" id="COG1247">
    <property type="taxonomic scope" value="Bacteria"/>
</dbReference>
<keyword evidence="3 5" id="KW-0067">ATP-binding</keyword>
<dbReference type="Pfam" id="PF13607">
    <property type="entry name" value="Succ_CoA_lig"/>
    <property type="match status" value="1"/>
</dbReference>
<dbReference type="SUPFAM" id="SSF52210">
    <property type="entry name" value="Succinyl-CoA synthetase domains"/>
    <property type="match status" value="2"/>
</dbReference>
<dbReference type="InterPro" id="IPR016181">
    <property type="entry name" value="Acyl_CoA_acyltransferase"/>
</dbReference>
<reference evidence="8 9" key="1">
    <citation type="journal article" date="2011" name="Stand. Genomic Sci.">
        <title>Complete genome sequence of the acetate-degrading sulfate reducer Desulfobacca acetoxidans type strain (ASRB2).</title>
        <authorList>
            <person name="Goker M."/>
            <person name="Teshima H."/>
            <person name="Lapidus A."/>
            <person name="Nolan M."/>
            <person name="Lucas S."/>
            <person name="Hammon N."/>
            <person name="Deshpande S."/>
            <person name="Cheng J.F."/>
            <person name="Tapia R."/>
            <person name="Han C."/>
            <person name="Goodwin L."/>
            <person name="Pitluck S."/>
            <person name="Huntemann M."/>
            <person name="Liolios K."/>
            <person name="Ivanova N."/>
            <person name="Pagani I."/>
            <person name="Mavromatis K."/>
            <person name="Ovchinikova G."/>
            <person name="Pati A."/>
            <person name="Chen A."/>
            <person name="Palaniappan K."/>
            <person name="Land M."/>
            <person name="Hauser L."/>
            <person name="Brambilla E.M."/>
            <person name="Rohde M."/>
            <person name="Spring S."/>
            <person name="Detter J.C."/>
            <person name="Woyke T."/>
            <person name="Bristow J."/>
            <person name="Eisen J.A."/>
            <person name="Markowitz V."/>
            <person name="Hugenholtz P."/>
            <person name="Kyrpides N.C."/>
            <person name="Klenk H.P."/>
        </authorList>
    </citation>
    <scope>NUCLEOTIDE SEQUENCE [LARGE SCALE GENOMIC DNA]</scope>
    <source>
        <strain evidence="9">ATCC 700848 / DSM 11109 / ASRB2</strain>
    </source>
</reference>
<dbReference type="Gene3D" id="3.30.470.20">
    <property type="entry name" value="ATP-grasp fold, B domain"/>
    <property type="match status" value="1"/>
</dbReference>
<dbReference type="EMBL" id="CP002629">
    <property type="protein sequence ID" value="AEB10550.1"/>
    <property type="molecule type" value="Genomic_DNA"/>
</dbReference>
<protein>
    <submittedName>
        <fullName evidence="8">CoA-binding domain protein</fullName>
    </submittedName>
</protein>
<dbReference type="GO" id="GO:0043758">
    <property type="term" value="F:acetate-CoA ligase (ADP-forming) activity"/>
    <property type="evidence" value="ECO:0007669"/>
    <property type="project" value="InterPro"/>
</dbReference>
<dbReference type="GO" id="GO:0005524">
    <property type="term" value="F:ATP binding"/>
    <property type="evidence" value="ECO:0007669"/>
    <property type="project" value="UniProtKB-UniRule"/>
</dbReference>
<sequence length="890" mass="96600">MPNHILDTFFKPQSIAVVGASPKENSIGRTLVENLQKDGFPGNIYPINPKHKEILGIPVFPSIAAVPADIDLAIVAVPIKGVADVMRECGQAKVSGAIIISAGGKEVGEEGEKIEADIHAAAQAYGIRYLGPNCMGILCPRSRLNASFAAHSVRPGSVALLSQSGAICSVILDLAESQNIGFSHFVSIGSMADLDFAEMIDYLGNDDQVRSILIYMENLVHHRKFMSAARSVSRVKPIIVVKSGRSEAAARAATSHTGALAGNDAAYNAAFQRAGIIRVDTIAQLFDCAEAMARTNRPLGGNLAIITNAGGLGVMAVDACSKWKREPAVLSPETVALLDKGLPPYWSRSNPIDILGDAPPERYLTAVRGVMAAPEVSGVLALLSPQAMTDPTAVAQTLIPEIKKQAKPFFAVWMGGQDVTAGIKLLNEAEVPTFGTPEEAVDTFMQMYSYTRNLELLQETPPRLSADLKVNTKPARTFIDECFKRQTLLLTEVEAKAILSTYGLPVNPTVTVSSAAAAAAAAKKLGFPVVVKIHSPEISHKSDVDGVRTFLKTEEEVAAAFEEIVNRSRAAKPGARIFGVTVQTQVEKSTLELILGAKKDPQFGPLLLFGLGGIHTEVLQEAAVDLPPLNLLLARRLMERTRIYKILKGYRNIPSANLELLEEVLVRLSQLVTDFPEIAELDINPLLISNGRPVCVDARILLEPSPVRAPRHLIIAPYPNQYESDWLLEDGTPVLLRPMKPEDESLVSEFLSNCSEDSIYFRYFQHIKKWTHEMLIRFTQNDYDRELGLMAVGQPPGPEVMLGVSRLVMASDRSTAEFAVIVADPWQGKGLGEKLLERIIEIARDNEVTKLYSEVLAANLPMLGLVEKLGFTIKAADQGVREVEMPLAVK</sequence>
<dbReference type="OrthoDB" id="9791027at2"/>
<feature type="domain" description="N-acetyltransferase" evidence="7">
    <location>
        <begin position="734"/>
        <end position="890"/>
    </location>
</feature>
<keyword evidence="2 5" id="KW-0547">Nucleotide-binding</keyword>
<dbReference type="InterPro" id="IPR032875">
    <property type="entry name" value="Succ_CoA_lig_flav_dom"/>
</dbReference>
<evidence type="ECO:0000256" key="2">
    <source>
        <dbReference type="ARBA" id="ARBA00022741"/>
    </source>
</evidence>
<dbReference type="Proteomes" id="UP000000483">
    <property type="component" value="Chromosome"/>
</dbReference>
<dbReference type="InterPro" id="IPR003781">
    <property type="entry name" value="CoA-bd"/>
</dbReference>
<organism evidence="8 9">
    <name type="scientific">Desulfobacca acetoxidans (strain ATCC 700848 / DSM 11109 / ASRB2)</name>
    <dbReference type="NCBI Taxonomy" id="880072"/>
    <lineage>
        <taxon>Bacteria</taxon>
        <taxon>Pseudomonadati</taxon>
        <taxon>Thermodesulfobacteriota</taxon>
        <taxon>Desulfobaccia</taxon>
        <taxon>Desulfobaccales</taxon>
        <taxon>Desulfobaccaceae</taxon>
        <taxon>Desulfobacca</taxon>
    </lineage>
</organism>
<dbReference type="eggNOG" id="COG1042">
    <property type="taxonomic scope" value="Bacteria"/>
</dbReference>
<keyword evidence="1" id="KW-0436">Ligase</keyword>
<gene>
    <name evidence="8" type="ordered locus">Desac_2736</name>
</gene>